<evidence type="ECO:0000313" key="5">
    <source>
        <dbReference type="Proteomes" id="UP001058514"/>
    </source>
</evidence>
<accession>A0A0P1H5I4</accession>
<gene>
    <name evidence="3" type="ORF">K3718_12235</name>
    <name evidence="2" type="ORF">PHA8399_00215</name>
</gene>
<keyword evidence="5" id="KW-1185">Reference proteome</keyword>
<reference evidence="3" key="2">
    <citation type="submission" date="2021-08" db="EMBL/GenBank/DDBJ databases">
        <authorList>
            <person name="Nwanade C."/>
            <person name="Wang M."/>
            <person name="Masoudi A."/>
            <person name="Yu Z."/>
            <person name="Liu J."/>
        </authorList>
    </citation>
    <scope>NUCLEOTIDE SEQUENCE</scope>
    <source>
        <strain evidence="3">S166</strain>
    </source>
</reference>
<sequence length="118" mass="11678">MYTSILQAATLIIPLAFAGQAAFAQAADPALEEAKRRLACGAGVPVSASYLPNGSLQVTCQAPGAEAVAQSSTSRMPETGLSAGATAGVIAGALFLVVIADDDDGTTTTTTTTTTTAD</sequence>
<feature type="signal peptide" evidence="1">
    <location>
        <begin position="1"/>
        <end position="26"/>
    </location>
</feature>
<proteinExistence type="predicted"/>
<dbReference type="AlphaFoldDB" id="A0A0P1H5I4"/>
<keyword evidence="1" id="KW-0732">Signal</keyword>
<dbReference type="Proteomes" id="UP001058514">
    <property type="component" value="Chromosome"/>
</dbReference>
<dbReference type="EMBL" id="CP081051">
    <property type="protein sequence ID" value="UWQ40328.1"/>
    <property type="molecule type" value="Genomic_DNA"/>
</dbReference>
<feature type="chain" id="PRO_5006064087" description="Integral membrane protein" evidence="1">
    <location>
        <begin position="27"/>
        <end position="118"/>
    </location>
</feature>
<name>A0A0P1H5I4_9RHOB</name>
<evidence type="ECO:0000256" key="1">
    <source>
        <dbReference type="SAM" id="SignalP"/>
    </source>
</evidence>
<dbReference type="EMBL" id="CYSR01000002">
    <property type="protein sequence ID" value="CUH98107.1"/>
    <property type="molecule type" value="Genomic_DNA"/>
</dbReference>
<dbReference type="RefSeq" id="WP_058284355.1">
    <property type="nucleotide sequence ID" value="NZ_CP041159.1"/>
</dbReference>
<evidence type="ECO:0000313" key="2">
    <source>
        <dbReference type="EMBL" id="CUH98107.1"/>
    </source>
</evidence>
<protein>
    <recommendedName>
        <fullName evidence="6">Integral membrane protein</fullName>
    </recommendedName>
</protein>
<reference evidence="2 4" key="1">
    <citation type="submission" date="2015-09" db="EMBL/GenBank/DDBJ databases">
        <authorList>
            <consortium name="Swine Surveillance"/>
        </authorList>
    </citation>
    <scope>NUCLEOTIDE SEQUENCE [LARGE SCALE GENOMIC DNA]</scope>
    <source>
        <strain evidence="2 4">CECT 8399</strain>
    </source>
</reference>
<evidence type="ECO:0000313" key="3">
    <source>
        <dbReference type="EMBL" id="UWQ40328.1"/>
    </source>
</evidence>
<evidence type="ECO:0000313" key="4">
    <source>
        <dbReference type="Proteomes" id="UP000051326"/>
    </source>
</evidence>
<organism evidence="2 4">
    <name type="scientific">Leisingera aquaemixtae</name>
    <dbReference type="NCBI Taxonomy" id="1396826"/>
    <lineage>
        <taxon>Bacteria</taxon>
        <taxon>Pseudomonadati</taxon>
        <taxon>Pseudomonadota</taxon>
        <taxon>Alphaproteobacteria</taxon>
        <taxon>Rhodobacterales</taxon>
        <taxon>Roseobacteraceae</taxon>
        <taxon>Leisingera</taxon>
    </lineage>
</organism>
<dbReference type="Proteomes" id="UP000051326">
    <property type="component" value="Unassembled WGS sequence"/>
</dbReference>
<evidence type="ECO:0008006" key="6">
    <source>
        <dbReference type="Google" id="ProtNLM"/>
    </source>
</evidence>